<proteinExistence type="predicted"/>
<dbReference type="EMBL" id="BDOR01000003">
    <property type="protein sequence ID" value="GBF01324.1"/>
    <property type="molecule type" value="Genomic_DNA"/>
</dbReference>
<evidence type="ECO:0000313" key="2">
    <source>
        <dbReference type="EMBL" id="GBF01324.1"/>
    </source>
</evidence>
<evidence type="ECO:0000313" key="4">
    <source>
        <dbReference type="Proteomes" id="UP000277896"/>
    </source>
</evidence>
<reference evidence="1 4" key="2">
    <citation type="submission" date="2018-10" db="EMBL/GenBank/DDBJ databases">
        <title>Genome seuquencing of Lactobacillus species.</title>
        <authorList>
            <person name="Baek C."/>
            <person name="Yi H."/>
        </authorList>
    </citation>
    <scope>NUCLEOTIDE SEQUENCE [LARGE SCALE GENOMIC DNA]</scope>
    <source>
        <strain evidence="1 4">DSM 10667</strain>
    </source>
</reference>
<keyword evidence="3" id="KW-1185">Reference proteome</keyword>
<name>A0A098R7T5_9LACO</name>
<protein>
    <submittedName>
        <fullName evidence="1">DUF956 family protein</fullName>
    </submittedName>
</protein>
<dbReference type="Pfam" id="PF06115">
    <property type="entry name" value="DUF956"/>
    <property type="match status" value="1"/>
</dbReference>
<organism evidence="1 4">
    <name type="scientific">Lactiplantibacillus paraplantarum</name>
    <dbReference type="NCBI Taxonomy" id="60520"/>
    <lineage>
        <taxon>Bacteria</taxon>
        <taxon>Bacillati</taxon>
        <taxon>Bacillota</taxon>
        <taxon>Bacilli</taxon>
        <taxon>Lactobacillales</taxon>
        <taxon>Lactobacillaceae</taxon>
        <taxon>Lactiplantibacillus</taxon>
    </lineage>
</organism>
<reference evidence="2 3" key="1">
    <citation type="submission" date="2017-04" db="EMBL/GenBank/DDBJ databases">
        <title>In vitro and in silico characterization of Lactobacillus paraplantarum D2-1, a starter culture for soymilk fermentation.</title>
        <authorList>
            <person name="Endo A."/>
            <person name="Sasaki F."/>
            <person name="Maeno S."/>
            <person name="Kanesaki Y."/>
            <person name="Kubota E."/>
            <person name="Torres G.A."/>
            <person name="Tomita S."/>
            <person name="Nakagawa J."/>
        </authorList>
    </citation>
    <scope>NUCLEOTIDE SEQUENCE [LARGE SCALE GENOMIC DNA]</scope>
    <source>
        <strain evidence="2 3">D2-1</strain>
    </source>
</reference>
<evidence type="ECO:0000313" key="3">
    <source>
        <dbReference type="Proteomes" id="UP000236162"/>
    </source>
</evidence>
<sequence length="127" mass="14841">MVQSLNTKVDLVIKGNSHLGLTDYGQIMVGDKGFEFYDDRNVRNYIQIPWAEVDTVVVSVMFKGRWIPRYALKTKKNGMYAFSSKDPKRVLRAIRKYVKPDKIVRSLTFFQVLKRAFKGKNQDNYLK</sequence>
<dbReference type="RefSeq" id="WP_021731273.1">
    <property type="nucleotide sequence ID" value="NZ_AVAI01000110.1"/>
</dbReference>
<dbReference type="KEGG" id="lpx:ASU28_03990"/>
<evidence type="ECO:0000313" key="1">
    <source>
        <dbReference type="EMBL" id="AYJ37761.1"/>
    </source>
</evidence>
<gene>
    <name evidence="1" type="ORF">LP667_02460</name>
    <name evidence="2" type="ORF">LPPLD21_00834</name>
</gene>
<dbReference type="eggNOG" id="COG4687">
    <property type="taxonomic scope" value="Bacteria"/>
</dbReference>
<dbReference type="PIRSF" id="PIRSF021265">
    <property type="entry name" value="DUF956"/>
    <property type="match status" value="1"/>
</dbReference>
<dbReference type="EMBL" id="CP032744">
    <property type="protein sequence ID" value="AYJ37761.1"/>
    <property type="molecule type" value="Genomic_DNA"/>
</dbReference>
<dbReference type="AlphaFoldDB" id="A0A098R7T5"/>
<dbReference type="Proteomes" id="UP000236162">
    <property type="component" value="Unassembled WGS sequence"/>
</dbReference>
<accession>A0A098R7T5</accession>
<dbReference type="Proteomes" id="UP000277896">
    <property type="component" value="Chromosome"/>
</dbReference>
<dbReference type="InterPro" id="IPR010360">
    <property type="entry name" value="DUF956"/>
</dbReference>